<organism evidence="11 12">
    <name type="scientific">Aquatica leii</name>
    <dbReference type="NCBI Taxonomy" id="1421715"/>
    <lineage>
        <taxon>Eukaryota</taxon>
        <taxon>Metazoa</taxon>
        <taxon>Ecdysozoa</taxon>
        <taxon>Arthropoda</taxon>
        <taxon>Hexapoda</taxon>
        <taxon>Insecta</taxon>
        <taxon>Pterygota</taxon>
        <taxon>Neoptera</taxon>
        <taxon>Endopterygota</taxon>
        <taxon>Coleoptera</taxon>
        <taxon>Polyphaga</taxon>
        <taxon>Elateriformia</taxon>
        <taxon>Elateroidea</taxon>
        <taxon>Lampyridae</taxon>
        <taxon>Luciolinae</taxon>
        <taxon>Aquatica</taxon>
    </lineage>
</organism>
<evidence type="ECO:0000313" key="11">
    <source>
        <dbReference type="EMBL" id="KAK4873494.1"/>
    </source>
</evidence>
<keyword evidence="4 8" id="KW-0479">Metal-binding</keyword>
<feature type="binding site" description="axial binding residue" evidence="8">
    <location>
        <position position="428"/>
    </location>
    <ligand>
        <name>heme</name>
        <dbReference type="ChEBI" id="CHEBI:30413"/>
    </ligand>
    <ligandPart>
        <name>Fe</name>
        <dbReference type="ChEBI" id="CHEBI:18248"/>
    </ligandPart>
</feature>
<dbReference type="GO" id="GO:0008395">
    <property type="term" value="F:steroid hydroxylase activity"/>
    <property type="evidence" value="ECO:0007669"/>
    <property type="project" value="TreeGrafter"/>
</dbReference>
<evidence type="ECO:0000256" key="10">
    <source>
        <dbReference type="SAM" id="SignalP"/>
    </source>
</evidence>
<keyword evidence="6 8" id="KW-0408">Iron</keyword>
<evidence type="ECO:0000256" key="8">
    <source>
        <dbReference type="PIRSR" id="PIRSR602401-1"/>
    </source>
</evidence>
<dbReference type="AlphaFoldDB" id="A0AAN7SDF7"/>
<evidence type="ECO:0000313" key="12">
    <source>
        <dbReference type="Proteomes" id="UP001353858"/>
    </source>
</evidence>
<evidence type="ECO:0000256" key="9">
    <source>
        <dbReference type="RuleBase" id="RU000461"/>
    </source>
</evidence>
<gene>
    <name evidence="11" type="ORF">RN001_015523</name>
</gene>
<keyword evidence="3 8" id="KW-0349">Heme</keyword>
<dbReference type="GO" id="GO:0020037">
    <property type="term" value="F:heme binding"/>
    <property type="evidence" value="ECO:0007669"/>
    <property type="project" value="InterPro"/>
</dbReference>
<dbReference type="InterPro" id="IPR036396">
    <property type="entry name" value="Cyt_P450_sf"/>
</dbReference>
<dbReference type="PRINTS" id="PR00385">
    <property type="entry name" value="P450"/>
</dbReference>
<sequence>MIALLLVFIAWVVLFVTYTIKKPPNYPPGPAWLPIVGCNFYVKKVAKSLRASQHIVLEELCRRWNTNVLGLKMGEQLVVSVSSYPIIKDVFDSEAFDARPDNFFGKLRQIGDLWTEQKKFIVRHLRNVGLGKSIMEEKIKEELHDVVHAIDSNSSNVNVGKLLQPAVINLIWSLIAGHRINKDDPKFLKLINLIDKRGDAFDMGGGTLSNYPWLRFIVPGKVGYSLIKKMNGKIQKFMMEAITEHHNTWTVGNDSDLMYSFITRMNQDKGQYTSFTDDQLLMVSLDLFVAGAHSTSGTLDSALLLMLLHPDVQQKVHDELDRSFPDNHIYQYSDRHKLPYTQAVLSEVKRLCHVLPIAGSRRAIKTTQIGGYTIPKGTTVLINLYSVFMSKDIWGDPENFRPERFISDKGKLVLYDEFVPFSTGRRRCLGEPLARTFLFIFFAELLKKYTILPVNKYKLPSLQPRVGIVSLPQPYSAQFIPRHNNNFE</sequence>
<dbReference type="PANTHER" id="PTHR24300:SF376">
    <property type="entry name" value="CYTOCHROME P450 15A1"/>
    <property type="match status" value="1"/>
</dbReference>
<dbReference type="GO" id="GO:0016712">
    <property type="term" value="F:oxidoreductase activity, acting on paired donors, with incorporation or reduction of molecular oxygen, reduced flavin or flavoprotein as one donor, and incorporation of one atom of oxygen"/>
    <property type="evidence" value="ECO:0007669"/>
    <property type="project" value="TreeGrafter"/>
</dbReference>
<dbReference type="GO" id="GO:0006082">
    <property type="term" value="P:organic acid metabolic process"/>
    <property type="evidence" value="ECO:0007669"/>
    <property type="project" value="TreeGrafter"/>
</dbReference>
<dbReference type="GO" id="GO:0005506">
    <property type="term" value="F:iron ion binding"/>
    <property type="evidence" value="ECO:0007669"/>
    <property type="project" value="InterPro"/>
</dbReference>
<reference evidence="12" key="1">
    <citation type="submission" date="2023-01" db="EMBL/GenBank/DDBJ databases">
        <title>Key to firefly adult light organ development and bioluminescence: homeobox transcription factors regulate luciferase expression and transportation to peroxisome.</title>
        <authorList>
            <person name="Fu X."/>
        </authorList>
    </citation>
    <scope>NUCLEOTIDE SEQUENCE [LARGE SCALE GENOMIC DNA]</scope>
</reference>
<dbReference type="PROSITE" id="PS00086">
    <property type="entry name" value="CYTOCHROME_P450"/>
    <property type="match status" value="1"/>
</dbReference>
<dbReference type="PRINTS" id="PR00463">
    <property type="entry name" value="EP450I"/>
</dbReference>
<dbReference type="InterPro" id="IPR001128">
    <property type="entry name" value="Cyt_P450"/>
</dbReference>
<evidence type="ECO:0000256" key="6">
    <source>
        <dbReference type="ARBA" id="ARBA00023004"/>
    </source>
</evidence>
<evidence type="ECO:0000256" key="1">
    <source>
        <dbReference type="ARBA" id="ARBA00001971"/>
    </source>
</evidence>
<evidence type="ECO:0000256" key="5">
    <source>
        <dbReference type="ARBA" id="ARBA00023002"/>
    </source>
</evidence>
<dbReference type="EMBL" id="JARPUR010000007">
    <property type="protein sequence ID" value="KAK4873494.1"/>
    <property type="molecule type" value="Genomic_DNA"/>
</dbReference>
<accession>A0AAN7SDF7</accession>
<dbReference type="Pfam" id="PF00067">
    <property type="entry name" value="p450"/>
    <property type="match status" value="1"/>
</dbReference>
<evidence type="ECO:0000256" key="7">
    <source>
        <dbReference type="ARBA" id="ARBA00023033"/>
    </source>
</evidence>
<dbReference type="Gene3D" id="1.10.630.10">
    <property type="entry name" value="Cytochrome P450"/>
    <property type="match status" value="1"/>
</dbReference>
<evidence type="ECO:0000256" key="2">
    <source>
        <dbReference type="ARBA" id="ARBA00010617"/>
    </source>
</evidence>
<dbReference type="InterPro" id="IPR002401">
    <property type="entry name" value="Cyt_P450_E_grp-I"/>
</dbReference>
<keyword evidence="7 9" id="KW-0503">Monooxygenase</keyword>
<keyword evidence="12" id="KW-1185">Reference proteome</keyword>
<dbReference type="InterPro" id="IPR017972">
    <property type="entry name" value="Cyt_P450_CS"/>
</dbReference>
<feature type="signal peptide" evidence="10">
    <location>
        <begin position="1"/>
        <end position="21"/>
    </location>
</feature>
<dbReference type="SUPFAM" id="SSF48264">
    <property type="entry name" value="Cytochrome P450"/>
    <property type="match status" value="1"/>
</dbReference>
<evidence type="ECO:0008006" key="13">
    <source>
        <dbReference type="Google" id="ProtNLM"/>
    </source>
</evidence>
<comment type="similarity">
    <text evidence="2 9">Belongs to the cytochrome P450 family.</text>
</comment>
<keyword evidence="10" id="KW-0732">Signal</keyword>
<dbReference type="Proteomes" id="UP001353858">
    <property type="component" value="Unassembled WGS sequence"/>
</dbReference>
<evidence type="ECO:0000256" key="4">
    <source>
        <dbReference type="ARBA" id="ARBA00022723"/>
    </source>
</evidence>
<dbReference type="InterPro" id="IPR050182">
    <property type="entry name" value="Cytochrome_P450_fam2"/>
</dbReference>
<comment type="cofactor">
    <cofactor evidence="1 8">
        <name>heme</name>
        <dbReference type="ChEBI" id="CHEBI:30413"/>
    </cofactor>
</comment>
<proteinExistence type="inferred from homology"/>
<protein>
    <recommendedName>
        <fullName evidence="13">Cytochrome P450</fullName>
    </recommendedName>
</protein>
<keyword evidence="5 9" id="KW-0560">Oxidoreductase</keyword>
<dbReference type="GO" id="GO:0006805">
    <property type="term" value="P:xenobiotic metabolic process"/>
    <property type="evidence" value="ECO:0007669"/>
    <property type="project" value="TreeGrafter"/>
</dbReference>
<dbReference type="FunFam" id="1.10.630.10:FF:000036">
    <property type="entry name" value="CYtochrome P450 family"/>
    <property type="match status" value="1"/>
</dbReference>
<dbReference type="GO" id="GO:0005737">
    <property type="term" value="C:cytoplasm"/>
    <property type="evidence" value="ECO:0007669"/>
    <property type="project" value="TreeGrafter"/>
</dbReference>
<name>A0AAN7SDF7_9COLE</name>
<comment type="caution">
    <text evidence="11">The sequence shown here is derived from an EMBL/GenBank/DDBJ whole genome shotgun (WGS) entry which is preliminary data.</text>
</comment>
<feature type="chain" id="PRO_5042953630" description="Cytochrome P450" evidence="10">
    <location>
        <begin position="22"/>
        <end position="488"/>
    </location>
</feature>
<dbReference type="PANTHER" id="PTHR24300">
    <property type="entry name" value="CYTOCHROME P450 508A4-RELATED"/>
    <property type="match status" value="1"/>
</dbReference>
<evidence type="ECO:0000256" key="3">
    <source>
        <dbReference type="ARBA" id="ARBA00022617"/>
    </source>
</evidence>